<sequence length="960" mass="110752">MKRYFYLIFVVSVSNFLLNAKEISLNQVTVTASEEDNLAYKKVGKNIKSSKKLSKEQVSSSKDLVRYETGISIVEGDGRFGSSGYNIRGAEENRVATVIDGLHQAQTLSSQSFKELFMGYGNFNNVQNGVEMETLKQVTFQKGSNSVKTGNGSLGGSVIFETKDARDYLLEKDWFFSVKSGYSSANSQKLFSTTLAAKVKYFDFLFVKAKRDGHETKNYGYKGYDDSIVGKKREKADPYNISYDSTLVKVSFNPSENHRFTIGTDMYEKNSQGNDYSYTLTLTRWGNSFQELGKRYTDDKVERKNNFLTYENYDITPFWDTLKLTFSNQKIKTKAKTDENCRGNNCIEVSNKEGIDLKNGQLVDKYGGKYKAELNSEGKELYVDSKGNKILFSNADLTSKRLNQLWFDCSVFDCSKEIEGYKTGYDTTGKTIVHKKFKLDREATWAVNGKTYRSIPDEYGWLLMLPNSKGYLERDWKDRDLNTDTKQINLDLTKSFTTFNLDHYLEYGGLYSKTEKSMVNRQGYDGANAKWWGKYILEGNTPWNKPNQIENVKNSYLNPKIDPEFSFLIPVEIKNTALYFYDELYINDKISFDLGYRYDILRYRTKYEHGKSPKIPDDTVKGLFIPMPKGEEIWWNPGHYYPPNDKQIAENIRQNIDFISKPKKYNSHSYELGLNLDPLDYLKIQLKYSKGFRAPTSDELYFTFQHPDFTIIPNPTLEAETSKTKEISFTLHNENYGYFSINAFRTDYDNFIDLVFLGAKNVEWAGGSRVDYYKYANFNRDNAKVEGIEIESKLNLGALTNILDGFHIGYKLTKQKGTVKDKIDMPMNAINPMKSVYNLGYNDPLNKYGIDLYMTSVAKKKAKDTYNMFWKEQGETDTTMKYRSDDYTVVDLIGYIKPIKNLTIRGGIYNITDKKYLTWESARSIRPFGTTNLIDQDTGEGLARFYSPGRNFKIDFEYKF</sequence>
<keyword evidence="9 10" id="KW-0998">Cell outer membrane</keyword>
<dbReference type="InterPro" id="IPR000531">
    <property type="entry name" value="Beta-barrel_TonB"/>
</dbReference>
<evidence type="ECO:0000256" key="7">
    <source>
        <dbReference type="ARBA" id="ARBA00023136"/>
    </source>
</evidence>
<keyword evidence="15" id="KW-1185">Reference proteome</keyword>
<comment type="similarity">
    <text evidence="10 11">Belongs to the TonB-dependent receptor family.</text>
</comment>
<feature type="domain" description="TonB-dependent receptor plug" evidence="13">
    <location>
        <begin position="48"/>
        <end position="156"/>
    </location>
</feature>
<dbReference type="GO" id="GO:0044718">
    <property type="term" value="P:siderophore transmembrane transport"/>
    <property type="evidence" value="ECO:0007669"/>
    <property type="project" value="TreeGrafter"/>
</dbReference>
<proteinExistence type="inferred from homology"/>
<dbReference type="Pfam" id="PF07715">
    <property type="entry name" value="Plug"/>
    <property type="match status" value="1"/>
</dbReference>
<feature type="domain" description="TonB-dependent receptor-like beta-barrel" evidence="12">
    <location>
        <begin position="468"/>
        <end position="911"/>
    </location>
</feature>
<dbReference type="PANTHER" id="PTHR30069:SF29">
    <property type="entry name" value="HEMOGLOBIN AND HEMOGLOBIN-HAPTOGLOBIN-BINDING PROTEIN 1-RELATED"/>
    <property type="match status" value="1"/>
</dbReference>
<evidence type="ECO:0000259" key="12">
    <source>
        <dbReference type="Pfam" id="PF00593"/>
    </source>
</evidence>
<keyword evidence="5" id="KW-0732">Signal</keyword>
<dbReference type="AlphaFoldDB" id="A0A2P8R412"/>
<evidence type="ECO:0000259" key="13">
    <source>
        <dbReference type="Pfam" id="PF07715"/>
    </source>
</evidence>
<evidence type="ECO:0000256" key="4">
    <source>
        <dbReference type="ARBA" id="ARBA00022692"/>
    </source>
</evidence>
<dbReference type="SUPFAM" id="SSF56935">
    <property type="entry name" value="Porins"/>
    <property type="match status" value="1"/>
</dbReference>
<name>A0A2P8R412_9BACT</name>
<organism evidence="14 15">
    <name type="scientific">Campylobacter blaseri</name>
    <dbReference type="NCBI Taxonomy" id="2042961"/>
    <lineage>
        <taxon>Bacteria</taxon>
        <taxon>Pseudomonadati</taxon>
        <taxon>Campylobacterota</taxon>
        <taxon>Epsilonproteobacteria</taxon>
        <taxon>Campylobacterales</taxon>
        <taxon>Campylobacteraceae</taxon>
        <taxon>Campylobacter</taxon>
    </lineage>
</organism>
<reference evidence="15" key="1">
    <citation type="submission" date="2017-10" db="EMBL/GenBank/DDBJ databases">
        <title>Campylobacter species from seals.</title>
        <authorList>
            <person name="Gilbert M.J."/>
            <person name="Zomer A.L."/>
            <person name="Timmerman A.J."/>
            <person name="Duim B."/>
            <person name="Wagenaar J.A."/>
        </authorList>
    </citation>
    <scope>NUCLEOTIDE SEQUENCE [LARGE SCALE GENOMIC DNA]</scope>
    <source>
        <strain evidence="15">17S00004-5</strain>
    </source>
</reference>
<evidence type="ECO:0000256" key="5">
    <source>
        <dbReference type="ARBA" id="ARBA00022729"/>
    </source>
</evidence>
<dbReference type="Gene3D" id="2.40.170.20">
    <property type="entry name" value="TonB-dependent receptor, beta-barrel domain"/>
    <property type="match status" value="2"/>
</dbReference>
<evidence type="ECO:0000256" key="9">
    <source>
        <dbReference type="ARBA" id="ARBA00023237"/>
    </source>
</evidence>
<comment type="caution">
    <text evidence="14">The sequence shown here is derived from an EMBL/GenBank/DDBJ whole genome shotgun (WGS) entry which is preliminary data.</text>
</comment>
<dbReference type="NCBIfam" id="TIGR01786">
    <property type="entry name" value="TonB-hemlactrns"/>
    <property type="match status" value="1"/>
</dbReference>
<keyword evidence="6 11" id="KW-0798">TonB box</keyword>
<dbReference type="InterPro" id="IPR036942">
    <property type="entry name" value="Beta-barrel_TonB_sf"/>
</dbReference>
<evidence type="ECO:0000256" key="2">
    <source>
        <dbReference type="ARBA" id="ARBA00022448"/>
    </source>
</evidence>
<protein>
    <submittedName>
        <fullName evidence="14">Ligand-gated channel protein</fullName>
    </submittedName>
</protein>
<dbReference type="Gene3D" id="2.170.130.10">
    <property type="entry name" value="TonB-dependent receptor, plug domain"/>
    <property type="match status" value="1"/>
</dbReference>
<evidence type="ECO:0000256" key="6">
    <source>
        <dbReference type="ARBA" id="ARBA00023077"/>
    </source>
</evidence>
<dbReference type="InterPro" id="IPR012910">
    <property type="entry name" value="Plug_dom"/>
</dbReference>
<evidence type="ECO:0000256" key="8">
    <source>
        <dbReference type="ARBA" id="ARBA00023170"/>
    </source>
</evidence>
<gene>
    <name evidence="14" type="ORF">CQ405_01445</name>
</gene>
<dbReference type="EMBL" id="PDHH01000001">
    <property type="protein sequence ID" value="PSM53236.1"/>
    <property type="molecule type" value="Genomic_DNA"/>
</dbReference>
<comment type="subcellular location">
    <subcellularLocation>
        <location evidence="1 10">Cell outer membrane</location>
        <topology evidence="1 10">Multi-pass membrane protein</topology>
    </subcellularLocation>
</comment>
<dbReference type="OrthoDB" id="9764669at2"/>
<dbReference type="InterPro" id="IPR037066">
    <property type="entry name" value="Plug_dom_sf"/>
</dbReference>
<dbReference type="PANTHER" id="PTHR30069">
    <property type="entry name" value="TONB-DEPENDENT OUTER MEMBRANE RECEPTOR"/>
    <property type="match status" value="1"/>
</dbReference>
<dbReference type="PROSITE" id="PS52016">
    <property type="entry name" value="TONB_DEPENDENT_REC_3"/>
    <property type="match status" value="1"/>
</dbReference>
<evidence type="ECO:0000313" key="14">
    <source>
        <dbReference type="EMBL" id="PSM53236.1"/>
    </source>
</evidence>
<dbReference type="Pfam" id="PF00593">
    <property type="entry name" value="TonB_dep_Rec_b-barrel"/>
    <property type="match status" value="1"/>
</dbReference>
<evidence type="ECO:0000256" key="3">
    <source>
        <dbReference type="ARBA" id="ARBA00022452"/>
    </source>
</evidence>
<dbReference type="GO" id="GO:0015344">
    <property type="term" value="F:siderophore uptake transmembrane transporter activity"/>
    <property type="evidence" value="ECO:0007669"/>
    <property type="project" value="TreeGrafter"/>
</dbReference>
<keyword evidence="4 10" id="KW-0812">Transmembrane</keyword>
<keyword evidence="7 10" id="KW-0472">Membrane</keyword>
<dbReference type="InterPro" id="IPR039426">
    <property type="entry name" value="TonB-dep_rcpt-like"/>
</dbReference>
<keyword evidence="2 10" id="KW-0813">Transport</keyword>
<dbReference type="InterPro" id="IPR010949">
    <property type="entry name" value="TonB_Hb/transfer/lactofer_rcpt"/>
</dbReference>
<evidence type="ECO:0000256" key="11">
    <source>
        <dbReference type="RuleBase" id="RU003357"/>
    </source>
</evidence>
<dbReference type="GO" id="GO:0009279">
    <property type="term" value="C:cell outer membrane"/>
    <property type="evidence" value="ECO:0007669"/>
    <property type="project" value="UniProtKB-SubCell"/>
</dbReference>
<dbReference type="RefSeq" id="WP_106869828.1">
    <property type="nucleotide sequence ID" value="NZ_CP053841.1"/>
</dbReference>
<keyword evidence="3 10" id="KW-1134">Transmembrane beta strand</keyword>
<evidence type="ECO:0000313" key="15">
    <source>
        <dbReference type="Proteomes" id="UP000240535"/>
    </source>
</evidence>
<accession>A0A2P8R412</accession>
<evidence type="ECO:0000256" key="1">
    <source>
        <dbReference type="ARBA" id="ARBA00004571"/>
    </source>
</evidence>
<keyword evidence="8" id="KW-0675">Receptor</keyword>
<evidence type="ECO:0000256" key="10">
    <source>
        <dbReference type="PROSITE-ProRule" id="PRU01360"/>
    </source>
</evidence>
<dbReference type="Proteomes" id="UP000240535">
    <property type="component" value="Unassembled WGS sequence"/>
</dbReference>